<protein>
    <recommendedName>
        <fullName evidence="6 11">1-(5-phosphoribosyl)-5-[(5-phosphoribosylamino)methylideneamino] imidazole-4-carboxamide isomerase</fullName>
        <ecNumber evidence="5 11">5.3.1.16</ecNumber>
    </recommendedName>
    <alternativeName>
        <fullName evidence="11">Phosphoribosylformimino-5-aminoimidazole carboxamide ribotide isomerase</fullName>
    </alternativeName>
</protein>
<evidence type="ECO:0000256" key="8">
    <source>
        <dbReference type="ARBA" id="ARBA00022605"/>
    </source>
</evidence>
<reference evidence="14 15" key="1">
    <citation type="submission" date="2019-02" db="EMBL/GenBank/DDBJ databases">
        <authorList>
            <person name="Lehtovirta-Morley E L."/>
        </authorList>
    </citation>
    <scope>NUCLEOTIDE SEQUENCE [LARGE SCALE GENOMIC DNA]</scope>
    <source>
        <strain evidence="14">NFRAN1</strain>
    </source>
</reference>
<dbReference type="EC" id="5.3.1.16" evidence="5 11"/>
<evidence type="ECO:0000256" key="10">
    <source>
        <dbReference type="ARBA" id="ARBA00023235"/>
    </source>
</evidence>
<evidence type="ECO:0000313" key="15">
    <source>
        <dbReference type="Proteomes" id="UP000294299"/>
    </source>
</evidence>
<dbReference type="InterPro" id="IPR006063">
    <property type="entry name" value="HisA_bact_arch"/>
</dbReference>
<gene>
    <name evidence="11 14" type="primary">hisA</name>
    <name evidence="14" type="ORF">NFRAN_1780</name>
</gene>
<feature type="active site" description="Proton donor" evidence="11">
    <location>
        <position position="130"/>
    </location>
</feature>
<dbReference type="PANTHER" id="PTHR43090">
    <property type="entry name" value="1-(5-PHOSPHORIBOSYL)-5-[(5-PHOSPHORIBOSYLAMINO)METHYLIDENEAMINO] IMIDAZOLE-4-CARBOXAMIDE ISOMERASE"/>
    <property type="match status" value="1"/>
</dbReference>
<evidence type="ECO:0000256" key="12">
    <source>
        <dbReference type="RuleBase" id="RU003657"/>
    </source>
</evidence>
<name>A0A484IEN3_9ARCH</name>
<dbReference type="InterPro" id="IPR006062">
    <property type="entry name" value="His_biosynth"/>
</dbReference>
<dbReference type="KEGG" id="nfn:NFRAN_1780"/>
<dbReference type="Proteomes" id="UP000294299">
    <property type="component" value="Chromosome NFRAN"/>
</dbReference>
<evidence type="ECO:0000256" key="7">
    <source>
        <dbReference type="ARBA" id="ARBA00022490"/>
    </source>
</evidence>
<evidence type="ECO:0000256" key="9">
    <source>
        <dbReference type="ARBA" id="ARBA00023102"/>
    </source>
</evidence>
<dbReference type="AlphaFoldDB" id="A0A484IEN3"/>
<dbReference type="GO" id="GO:0000162">
    <property type="term" value="P:L-tryptophan biosynthetic process"/>
    <property type="evidence" value="ECO:0007669"/>
    <property type="project" value="TreeGrafter"/>
</dbReference>
<organism evidence="14 15">
    <name type="scientific">Candidatus Nitrosocosmicus franklandianus</name>
    <dbReference type="NCBI Taxonomy" id="1798806"/>
    <lineage>
        <taxon>Archaea</taxon>
        <taxon>Nitrososphaerota</taxon>
        <taxon>Nitrososphaeria</taxon>
        <taxon>Nitrososphaerales</taxon>
        <taxon>Nitrososphaeraceae</taxon>
        <taxon>Candidatus Nitrosocosmicus</taxon>
    </lineage>
</organism>
<keyword evidence="15" id="KW-1185">Reference proteome</keyword>
<dbReference type="Gene3D" id="3.20.20.70">
    <property type="entry name" value="Aldolase class I"/>
    <property type="match status" value="1"/>
</dbReference>
<comment type="subcellular location">
    <subcellularLocation>
        <location evidence="2 11 13">Cytoplasm</location>
    </subcellularLocation>
</comment>
<feature type="active site" description="Proton acceptor" evidence="11">
    <location>
        <position position="8"/>
    </location>
</feature>
<dbReference type="UniPathway" id="UPA00031">
    <property type="reaction ID" value="UER00009"/>
</dbReference>
<dbReference type="InterPro" id="IPR013785">
    <property type="entry name" value="Aldolase_TIM"/>
</dbReference>
<keyword evidence="7 11" id="KW-0963">Cytoplasm</keyword>
<dbReference type="NCBIfam" id="TIGR00007">
    <property type="entry name" value="1-(5-phosphoribosyl)-5-[(5-phosphoribosylamino)methylideneamino]imidazole-4-carboxamide isomerase"/>
    <property type="match status" value="1"/>
</dbReference>
<dbReference type="RefSeq" id="WP_134484282.1">
    <property type="nucleotide sequence ID" value="NZ_LR216287.1"/>
</dbReference>
<evidence type="ECO:0000256" key="4">
    <source>
        <dbReference type="ARBA" id="ARBA00009667"/>
    </source>
</evidence>
<evidence type="ECO:0000256" key="1">
    <source>
        <dbReference type="ARBA" id="ARBA00000901"/>
    </source>
</evidence>
<dbReference type="GO" id="GO:0000105">
    <property type="term" value="P:L-histidine biosynthetic process"/>
    <property type="evidence" value="ECO:0007669"/>
    <property type="project" value="UniProtKB-UniRule"/>
</dbReference>
<dbReference type="GO" id="GO:0003949">
    <property type="term" value="F:1-(5-phosphoribosyl)-5-[(5-phosphoribosylamino)methylideneamino]imidazole-4-carboxamide isomerase activity"/>
    <property type="evidence" value="ECO:0007669"/>
    <property type="project" value="UniProtKB-UniRule"/>
</dbReference>
<comment type="similarity">
    <text evidence="4 11 12">Belongs to the HisA/HisF family.</text>
</comment>
<dbReference type="EMBL" id="LR216287">
    <property type="protein sequence ID" value="VFJ14102.1"/>
    <property type="molecule type" value="Genomic_DNA"/>
</dbReference>
<evidence type="ECO:0000256" key="11">
    <source>
        <dbReference type="HAMAP-Rule" id="MF_01014"/>
    </source>
</evidence>
<dbReference type="Pfam" id="PF00977">
    <property type="entry name" value="His_biosynth"/>
    <property type="match status" value="1"/>
</dbReference>
<dbReference type="InterPro" id="IPR011060">
    <property type="entry name" value="RibuloseP-bd_barrel"/>
</dbReference>
<dbReference type="CDD" id="cd04732">
    <property type="entry name" value="HisA"/>
    <property type="match status" value="1"/>
</dbReference>
<sequence length="238" mass="26662">MKSIAAIDLLDGQVVRLVNGKLENKTIYYNDPLAVAKRWESEGVDMLHLVDLNATLNTGKNNIELILKIIESVNIPVQVAGGIRTINSINRFLDIKKPIKVVIGTFAFKQPEMIQKISKKRLGQIIISVDHNKENVMISGWKEFSGIKLFDAIRFYKELGIKEFLLTNIDKDGTLGGPDIETLVKIHNAFKDIKIVSSGGVSNIIDILKLRNVNCYAVILGKALYDNKLKIEHVQELI</sequence>
<dbReference type="FunFam" id="3.20.20.70:FF:000009">
    <property type="entry name" value="1-(5-phosphoribosyl)-5-[(5-phosphoribosylamino)methylideneamino] imidazole-4-carboxamide isomerase"/>
    <property type="match status" value="1"/>
</dbReference>
<keyword evidence="9 11" id="KW-0368">Histidine biosynthesis</keyword>
<dbReference type="OrthoDB" id="52866at2157"/>
<dbReference type="GeneID" id="39421091"/>
<comment type="catalytic activity">
    <reaction evidence="1 11 13">
        <text>1-(5-phospho-beta-D-ribosyl)-5-[(5-phospho-beta-D-ribosylamino)methylideneamino]imidazole-4-carboxamide = 5-[(5-phospho-1-deoxy-D-ribulos-1-ylimino)methylamino]-1-(5-phospho-beta-D-ribosyl)imidazole-4-carboxamide</text>
        <dbReference type="Rhea" id="RHEA:15469"/>
        <dbReference type="ChEBI" id="CHEBI:58435"/>
        <dbReference type="ChEBI" id="CHEBI:58525"/>
        <dbReference type="EC" id="5.3.1.16"/>
    </reaction>
</comment>
<evidence type="ECO:0000256" key="13">
    <source>
        <dbReference type="RuleBase" id="RU003658"/>
    </source>
</evidence>
<dbReference type="GO" id="GO:0005737">
    <property type="term" value="C:cytoplasm"/>
    <property type="evidence" value="ECO:0007669"/>
    <property type="project" value="UniProtKB-SubCell"/>
</dbReference>
<keyword evidence="10 11" id="KW-0413">Isomerase</keyword>
<comment type="pathway">
    <text evidence="3 11 13">Amino-acid biosynthesis; L-histidine biosynthesis; L-histidine from 5-phospho-alpha-D-ribose 1-diphosphate: step 4/9.</text>
</comment>
<accession>A0A484IEN3</accession>
<dbReference type="SUPFAM" id="SSF51366">
    <property type="entry name" value="Ribulose-phoshate binding barrel"/>
    <property type="match status" value="1"/>
</dbReference>
<evidence type="ECO:0000313" key="14">
    <source>
        <dbReference type="EMBL" id="VFJ14102.1"/>
    </source>
</evidence>
<evidence type="ECO:0000256" key="3">
    <source>
        <dbReference type="ARBA" id="ARBA00005133"/>
    </source>
</evidence>
<evidence type="ECO:0000256" key="5">
    <source>
        <dbReference type="ARBA" id="ARBA00012550"/>
    </source>
</evidence>
<dbReference type="InterPro" id="IPR044524">
    <property type="entry name" value="Isoase_HisA-like"/>
</dbReference>
<dbReference type="HAMAP" id="MF_01014">
    <property type="entry name" value="HisA"/>
    <property type="match status" value="1"/>
</dbReference>
<dbReference type="PANTHER" id="PTHR43090:SF2">
    <property type="entry name" value="1-(5-PHOSPHORIBOSYL)-5-[(5-PHOSPHORIBOSYLAMINO)METHYLIDENEAMINO] IMIDAZOLE-4-CARBOXAMIDE ISOMERASE"/>
    <property type="match status" value="1"/>
</dbReference>
<evidence type="ECO:0000256" key="6">
    <source>
        <dbReference type="ARBA" id="ARBA00018464"/>
    </source>
</evidence>
<keyword evidence="8 11" id="KW-0028">Amino-acid biosynthesis</keyword>
<evidence type="ECO:0000256" key="2">
    <source>
        <dbReference type="ARBA" id="ARBA00004496"/>
    </source>
</evidence>
<dbReference type="InterPro" id="IPR023016">
    <property type="entry name" value="HisA/PriA"/>
</dbReference>
<proteinExistence type="inferred from homology"/>